<protein>
    <submittedName>
        <fullName evidence="1">Uncharacterized protein</fullName>
    </submittedName>
</protein>
<evidence type="ECO:0000313" key="1">
    <source>
        <dbReference type="EMBL" id="OCT88545.1"/>
    </source>
</evidence>
<gene>
    <name evidence="1" type="ORF">XELAEV_18017174mg</name>
</gene>
<name>A0A974DCU6_XENLA</name>
<evidence type="ECO:0000313" key="2">
    <source>
        <dbReference type="Proteomes" id="UP000694892"/>
    </source>
</evidence>
<proteinExistence type="predicted"/>
<sequence length="76" mass="8525">MTYFALFEAPKIPLALEIFTGGGITGLGFDHGKLSRTKLDLYHHIPCISPRRHCFATVSFPGFQLENLILSDLFSR</sequence>
<accession>A0A974DCU6</accession>
<dbReference type="EMBL" id="CM004470">
    <property type="protein sequence ID" value="OCT88545.1"/>
    <property type="molecule type" value="Genomic_DNA"/>
</dbReference>
<organism evidence="1 2">
    <name type="scientific">Xenopus laevis</name>
    <name type="common">African clawed frog</name>
    <dbReference type="NCBI Taxonomy" id="8355"/>
    <lineage>
        <taxon>Eukaryota</taxon>
        <taxon>Metazoa</taxon>
        <taxon>Chordata</taxon>
        <taxon>Craniata</taxon>
        <taxon>Vertebrata</taxon>
        <taxon>Euteleostomi</taxon>
        <taxon>Amphibia</taxon>
        <taxon>Batrachia</taxon>
        <taxon>Anura</taxon>
        <taxon>Pipoidea</taxon>
        <taxon>Pipidae</taxon>
        <taxon>Xenopodinae</taxon>
        <taxon>Xenopus</taxon>
        <taxon>Xenopus</taxon>
    </lineage>
</organism>
<dbReference type="Proteomes" id="UP000694892">
    <property type="component" value="Chromosome 3L"/>
</dbReference>
<reference evidence="2" key="1">
    <citation type="journal article" date="2016" name="Nature">
        <title>Genome evolution in the allotetraploid frog Xenopus laevis.</title>
        <authorList>
            <person name="Session A.M."/>
            <person name="Uno Y."/>
            <person name="Kwon T."/>
            <person name="Chapman J.A."/>
            <person name="Toyoda A."/>
            <person name="Takahashi S."/>
            <person name="Fukui A."/>
            <person name="Hikosaka A."/>
            <person name="Suzuki A."/>
            <person name="Kondo M."/>
            <person name="van Heeringen S.J."/>
            <person name="Quigley I."/>
            <person name="Heinz S."/>
            <person name="Ogino H."/>
            <person name="Ochi H."/>
            <person name="Hellsten U."/>
            <person name="Lyons J.B."/>
            <person name="Simakov O."/>
            <person name="Putnam N."/>
            <person name="Stites J."/>
            <person name="Kuroki Y."/>
            <person name="Tanaka T."/>
            <person name="Michiue T."/>
            <person name="Watanabe M."/>
            <person name="Bogdanovic O."/>
            <person name="Lister R."/>
            <person name="Georgiou G."/>
            <person name="Paranjpe S.S."/>
            <person name="van Kruijsbergen I."/>
            <person name="Shu S."/>
            <person name="Carlson J."/>
            <person name="Kinoshita T."/>
            <person name="Ohta Y."/>
            <person name="Mawaribuchi S."/>
            <person name="Jenkins J."/>
            <person name="Grimwood J."/>
            <person name="Schmutz J."/>
            <person name="Mitros T."/>
            <person name="Mozaffari S.V."/>
            <person name="Suzuki Y."/>
            <person name="Haramoto Y."/>
            <person name="Yamamoto T.S."/>
            <person name="Takagi C."/>
            <person name="Heald R."/>
            <person name="Miller K."/>
            <person name="Haudenschild C."/>
            <person name="Kitzman J."/>
            <person name="Nakayama T."/>
            <person name="Izutsu Y."/>
            <person name="Robert J."/>
            <person name="Fortriede J."/>
            <person name="Burns K."/>
            <person name="Lotay V."/>
            <person name="Karimi K."/>
            <person name="Yasuoka Y."/>
            <person name="Dichmann D.S."/>
            <person name="Flajnik M.F."/>
            <person name="Houston D.W."/>
            <person name="Shendure J."/>
            <person name="DuPasquier L."/>
            <person name="Vize P.D."/>
            <person name="Zorn A.M."/>
            <person name="Ito M."/>
            <person name="Marcotte E.M."/>
            <person name="Wallingford J.B."/>
            <person name="Ito Y."/>
            <person name="Asashima M."/>
            <person name="Ueno N."/>
            <person name="Matsuda Y."/>
            <person name="Veenstra G.J."/>
            <person name="Fujiyama A."/>
            <person name="Harland R.M."/>
            <person name="Taira M."/>
            <person name="Rokhsar D.S."/>
        </authorList>
    </citation>
    <scope>NUCLEOTIDE SEQUENCE [LARGE SCALE GENOMIC DNA]</scope>
    <source>
        <strain evidence="2">J</strain>
    </source>
</reference>
<dbReference type="AlphaFoldDB" id="A0A974DCU6"/>